<dbReference type="CDD" id="cd14951">
    <property type="entry name" value="NHL-2_like"/>
    <property type="match status" value="1"/>
</dbReference>
<evidence type="ECO:0000256" key="1">
    <source>
        <dbReference type="ARBA" id="ARBA00022737"/>
    </source>
</evidence>
<dbReference type="Proteomes" id="UP000494040">
    <property type="component" value="Unassembled WGS sequence"/>
</dbReference>
<dbReference type="PROSITE" id="PS51352">
    <property type="entry name" value="THIOREDOXIN_2"/>
    <property type="match status" value="1"/>
</dbReference>
<protein>
    <recommendedName>
        <fullName evidence="3">Thioredoxin domain-containing protein</fullName>
    </recommendedName>
</protein>
<dbReference type="InterPro" id="IPR001258">
    <property type="entry name" value="NHL_repeat"/>
</dbReference>
<dbReference type="PANTHER" id="PTHR46388:SF2">
    <property type="entry name" value="NHL REPEAT-CONTAINING PROTEIN 2"/>
    <property type="match status" value="1"/>
</dbReference>
<feature type="domain" description="Thioredoxin" evidence="3">
    <location>
        <begin position="82"/>
        <end position="239"/>
    </location>
</feature>
<dbReference type="PROSITE" id="PS51125">
    <property type="entry name" value="NHL"/>
    <property type="match status" value="2"/>
</dbReference>
<dbReference type="InterPro" id="IPR045302">
    <property type="entry name" value="NHL2_NHL_rpt_dom"/>
</dbReference>
<dbReference type="InterPro" id="IPR036249">
    <property type="entry name" value="Thioredoxin-like_sf"/>
</dbReference>
<evidence type="ECO:0000256" key="2">
    <source>
        <dbReference type="PROSITE-ProRule" id="PRU00504"/>
    </source>
</evidence>
<dbReference type="PANTHER" id="PTHR46388">
    <property type="entry name" value="NHL REPEAT-CONTAINING PROTEIN 2"/>
    <property type="match status" value="1"/>
</dbReference>
<name>A0A8I6S0Z5_CIMLE</name>
<keyword evidence="1" id="KW-0677">Repeat</keyword>
<dbReference type="InterPro" id="IPR011042">
    <property type="entry name" value="6-blade_b-propeller_TolB-like"/>
</dbReference>
<dbReference type="AlphaFoldDB" id="A0A8I6S0Z5"/>
<dbReference type="EnsemblMetazoa" id="XM_014400537.2">
    <property type="protein sequence ID" value="XP_014256023.1"/>
    <property type="gene ID" value="LOC106670327"/>
</dbReference>
<reference evidence="4" key="1">
    <citation type="submission" date="2022-01" db="UniProtKB">
        <authorList>
            <consortium name="EnsemblMetazoa"/>
        </authorList>
    </citation>
    <scope>IDENTIFICATION</scope>
</reference>
<accession>A0A8I6S0Z5</accession>
<dbReference type="OMA" id="IAMAGVH"/>
<dbReference type="Pfam" id="PF13905">
    <property type="entry name" value="Thioredoxin_8"/>
    <property type="match status" value="1"/>
</dbReference>
<dbReference type="GeneID" id="106670327"/>
<evidence type="ECO:0000313" key="5">
    <source>
        <dbReference type="Proteomes" id="UP000494040"/>
    </source>
</evidence>
<dbReference type="InterPro" id="IPR012336">
    <property type="entry name" value="Thioredoxin-like_fold"/>
</dbReference>
<organism evidence="4 5">
    <name type="scientific">Cimex lectularius</name>
    <name type="common">Bed bug</name>
    <name type="synonym">Acanthia lectularia</name>
    <dbReference type="NCBI Taxonomy" id="79782"/>
    <lineage>
        <taxon>Eukaryota</taxon>
        <taxon>Metazoa</taxon>
        <taxon>Ecdysozoa</taxon>
        <taxon>Arthropoda</taxon>
        <taxon>Hexapoda</taxon>
        <taxon>Insecta</taxon>
        <taxon>Pterygota</taxon>
        <taxon>Neoptera</taxon>
        <taxon>Paraneoptera</taxon>
        <taxon>Hemiptera</taxon>
        <taxon>Heteroptera</taxon>
        <taxon>Panheteroptera</taxon>
        <taxon>Cimicomorpha</taxon>
        <taxon>Cimicidae</taxon>
        <taxon>Cimex</taxon>
    </lineage>
</organism>
<proteinExistence type="predicted"/>
<sequence>MFRNQDLSRPNLIEDRAGPVWRFLRSVRRILLTLLWKWNYSSLFSNTVAMSDVIEGLQAESSDLARRLKGLTDDQAKEDALVKYFDQLDVFGVTLVQFDFPLDLDWINTTRPLSLRGELNGKVVLLDFFTYCCINCMHVLPSLRLLEQEFPISEGFIVVGVHSGKFTNEKDVHNIEHAVRRYGLLHPVVNDQDNQFWNMLGCTCWPTLCLISPFGSPFLILMGEGHYETLRSVIKFALKFYKGNLNVDPLSEIIVPRKNVGGCLSFPGKVTVSPDGSYIAIADTHNHRILIVGSKNSQILDIIGTKESGFADGSYKDAKFFDPQGLCCGPDNVLYVADTENHAIRVIDQNKRTVATLVGNGQQGTNYIGGLDGTVQEISSPWDVLLHNDILFIAMAGTHQIWGYALQDVYLWGRNLSKGKCYALVGSGKEENKNNTRPLLAALAQPSGLTVSNEGVLYFADSESSAVRRVRLNYGNVEGVVGGHLNPSNLFAFGDVDGVGNAAKLQHPLDVAYCSNDDKVYVVDSYNHKLKVINTKTKTITTVTPSNSVQFNEPGGIACHQNLIYIADTNNHCIRIFNTDTKYVSTMDIKEIKGKQSISGGLFKDHLYDSHIVVNQKGSLEIKVELTLPEGVGLTRNAPSNWSLLLNDEKLFVQDEEFSLTKSWIVKVNKMVNSNALIKCRIFLCSDSRCSVKELKFRIGLKFDDSAPMLVNYNISHTVE</sequence>
<feature type="repeat" description="NHL" evidence="2">
    <location>
        <begin position="538"/>
        <end position="580"/>
    </location>
</feature>
<dbReference type="OrthoDB" id="273823at2759"/>
<dbReference type="RefSeq" id="XP_014256023.1">
    <property type="nucleotide sequence ID" value="XM_014400537.2"/>
</dbReference>
<dbReference type="SUPFAM" id="SSF101898">
    <property type="entry name" value="NHL repeat"/>
    <property type="match status" value="1"/>
</dbReference>
<dbReference type="Gene3D" id="3.40.30.10">
    <property type="entry name" value="Glutaredoxin"/>
    <property type="match status" value="1"/>
</dbReference>
<keyword evidence="5" id="KW-1185">Reference proteome</keyword>
<feature type="repeat" description="NHL" evidence="2">
    <location>
        <begin position="500"/>
        <end position="536"/>
    </location>
</feature>
<evidence type="ECO:0000313" key="4">
    <source>
        <dbReference type="EnsemblMetazoa" id="XP_014256023.1"/>
    </source>
</evidence>
<dbReference type="Gene3D" id="2.120.10.30">
    <property type="entry name" value="TolB, C-terminal domain"/>
    <property type="match status" value="3"/>
</dbReference>
<dbReference type="SUPFAM" id="SSF52833">
    <property type="entry name" value="Thioredoxin-like"/>
    <property type="match status" value="1"/>
</dbReference>
<dbReference type="Pfam" id="PF01436">
    <property type="entry name" value="NHL"/>
    <property type="match status" value="3"/>
</dbReference>
<evidence type="ECO:0000259" key="3">
    <source>
        <dbReference type="PROSITE" id="PS51352"/>
    </source>
</evidence>
<dbReference type="InterPro" id="IPR013766">
    <property type="entry name" value="Thioredoxin_domain"/>
</dbReference>
<dbReference type="KEGG" id="clec:106670327"/>